<dbReference type="InterPro" id="IPR017896">
    <property type="entry name" value="4Fe4S_Fe-S-bd"/>
</dbReference>
<dbReference type="Gene3D" id="2.170.120.12">
    <property type="entry name" value="DNA-directed RNA polymerase, insert domain"/>
    <property type="match status" value="1"/>
</dbReference>
<dbReference type="GO" id="GO:0003899">
    <property type="term" value="F:DNA-directed RNA polymerase activity"/>
    <property type="evidence" value="ECO:0007669"/>
    <property type="project" value="InterPro"/>
</dbReference>
<evidence type="ECO:0000313" key="2">
    <source>
        <dbReference type="EMBL" id="GAH24625.1"/>
    </source>
</evidence>
<dbReference type="SMART" id="SM00662">
    <property type="entry name" value="RPOLD"/>
    <property type="match status" value="1"/>
</dbReference>
<sequence length="145" mass="15714">MLSKETDAQTTTVVYSGDIVSAQEGVEPITSKIPIVKLGPNQALELECMAQLGIGKEHAKWQPVSAMGYQEFPIPEINKSKCTNCLACIDGCYRGVYQKVGDEVQVANPLSCTLCNYCLDFCEPEAIKIGSDPSKVVFSFETIVG</sequence>
<dbReference type="EMBL" id="BARU01002147">
    <property type="protein sequence ID" value="GAH24625.1"/>
    <property type="molecule type" value="Genomic_DNA"/>
</dbReference>
<dbReference type="SUPFAM" id="SSF56553">
    <property type="entry name" value="Insert subdomain of RNA polymerase alpha subunit"/>
    <property type="match status" value="1"/>
</dbReference>
<feature type="domain" description="4Fe-4S ferredoxin-type" evidence="1">
    <location>
        <begin position="103"/>
        <end position="132"/>
    </location>
</feature>
<dbReference type="Pfam" id="PF13237">
    <property type="entry name" value="Fer4_10"/>
    <property type="match status" value="1"/>
</dbReference>
<dbReference type="InterPro" id="IPR050518">
    <property type="entry name" value="Rpo3/RPB3_RNA_Pol_subunit"/>
</dbReference>
<dbReference type="PROSITE" id="PS51379">
    <property type="entry name" value="4FE4S_FER_2"/>
    <property type="match status" value="2"/>
</dbReference>
<feature type="non-terminal residue" evidence="2">
    <location>
        <position position="145"/>
    </location>
</feature>
<dbReference type="InterPro" id="IPR017900">
    <property type="entry name" value="4Fe4S_Fe_S_CS"/>
</dbReference>
<dbReference type="GO" id="GO:0006351">
    <property type="term" value="P:DNA-templated transcription"/>
    <property type="evidence" value="ECO:0007669"/>
    <property type="project" value="InterPro"/>
</dbReference>
<proteinExistence type="predicted"/>
<accession>X1EWD9</accession>
<gene>
    <name evidence="2" type="ORF">S03H2_05207</name>
</gene>
<dbReference type="PANTHER" id="PTHR11800">
    <property type="entry name" value="DNA-DIRECTED RNA POLYMERASE"/>
    <property type="match status" value="1"/>
</dbReference>
<dbReference type="SUPFAM" id="SSF54862">
    <property type="entry name" value="4Fe-4S ferredoxins"/>
    <property type="match status" value="1"/>
</dbReference>
<dbReference type="AlphaFoldDB" id="X1EWD9"/>
<evidence type="ECO:0000259" key="1">
    <source>
        <dbReference type="PROSITE" id="PS51379"/>
    </source>
</evidence>
<dbReference type="InterPro" id="IPR036643">
    <property type="entry name" value="RNApol_insert_sf"/>
</dbReference>
<dbReference type="InterPro" id="IPR011262">
    <property type="entry name" value="DNA-dir_RNA_pol_insert"/>
</dbReference>
<comment type="caution">
    <text evidence="2">The sequence shown here is derived from an EMBL/GenBank/DDBJ whole genome shotgun (WGS) entry which is preliminary data.</text>
</comment>
<dbReference type="Gene3D" id="3.30.70.20">
    <property type="match status" value="1"/>
</dbReference>
<dbReference type="PROSITE" id="PS00198">
    <property type="entry name" value="4FE4S_FER_1"/>
    <property type="match status" value="1"/>
</dbReference>
<dbReference type="Pfam" id="PF01000">
    <property type="entry name" value="RNA_pol_A_bac"/>
    <property type="match status" value="1"/>
</dbReference>
<protein>
    <recommendedName>
        <fullName evidence="1">4Fe-4S ferredoxin-type domain-containing protein</fullName>
    </recommendedName>
</protein>
<feature type="domain" description="4Fe-4S ferredoxin-type" evidence="1">
    <location>
        <begin position="73"/>
        <end position="102"/>
    </location>
</feature>
<name>X1EWD9_9ZZZZ</name>
<dbReference type="PANTHER" id="PTHR11800:SF2">
    <property type="entry name" value="DNA-DIRECTED RNA POLYMERASE II SUBUNIT RPB3"/>
    <property type="match status" value="1"/>
</dbReference>
<reference evidence="2" key="1">
    <citation type="journal article" date="2014" name="Front. Microbiol.">
        <title>High frequency of phylogenetically diverse reductive dehalogenase-homologous genes in deep subseafloor sedimentary metagenomes.</title>
        <authorList>
            <person name="Kawai M."/>
            <person name="Futagami T."/>
            <person name="Toyoda A."/>
            <person name="Takaki Y."/>
            <person name="Nishi S."/>
            <person name="Hori S."/>
            <person name="Arai W."/>
            <person name="Tsubouchi T."/>
            <person name="Morono Y."/>
            <person name="Uchiyama I."/>
            <person name="Ito T."/>
            <person name="Fujiyama A."/>
            <person name="Inagaki F."/>
            <person name="Takami H."/>
        </authorList>
    </citation>
    <scope>NUCLEOTIDE SEQUENCE</scope>
    <source>
        <strain evidence="2">Expedition CK06-06</strain>
    </source>
</reference>
<organism evidence="2">
    <name type="scientific">marine sediment metagenome</name>
    <dbReference type="NCBI Taxonomy" id="412755"/>
    <lineage>
        <taxon>unclassified sequences</taxon>
        <taxon>metagenomes</taxon>
        <taxon>ecological metagenomes</taxon>
    </lineage>
</organism>
<dbReference type="InterPro" id="IPR011263">
    <property type="entry name" value="DNA-dir_RNA_pol_RpoA/D/Rpb3"/>
</dbReference>
<dbReference type="GO" id="GO:0046983">
    <property type="term" value="F:protein dimerization activity"/>
    <property type="evidence" value="ECO:0007669"/>
    <property type="project" value="InterPro"/>
</dbReference>